<dbReference type="AlphaFoldDB" id="A0A2T8KQC2"/>
<dbReference type="Proteomes" id="UP000243499">
    <property type="component" value="Chromosome 2"/>
</dbReference>
<reference evidence="1" key="1">
    <citation type="submission" date="2018-04" db="EMBL/GenBank/DDBJ databases">
        <title>WGS assembly of Panicum hallii.</title>
        <authorList>
            <person name="Lovell J."/>
            <person name="Jenkins J."/>
            <person name="Lowry D."/>
            <person name="Mamidi S."/>
            <person name="Sreedasyam A."/>
            <person name="Weng X."/>
            <person name="Barry K."/>
            <person name="Bonette J."/>
            <person name="Campitelli B."/>
            <person name="Daum C."/>
            <person name="Gordon S."/>
            <person name="Gould B."/>
            <person name="Lipzen A."/>
            <person name="Macqueen A."/>
            <person name="Palacio-Mejia J."/>
            <person name="Plott C."/>
            <person name="Shakirov E."/>
            <person name="Shu S."/>
            <person name="Yoshinaga Y."/>
            <person name="Zane M."/>
            <person name="Rokhsar D."/>
            <person name="Grimwood J."/>
            <person name="Schmutz J."/>
            <person name="Juenger T."/>
        </authorList>
    </citation>
    <scope>NUCLEOTIDE SEQUENCE [LARGE SCALE GENOMIC DNA]</scope>
    <source>
        <strain evidence="1">FIL2</strain>
    </source>
</reference>
<name>A0A2T8KQC2_9POAL</name>
<accession>A0A2T8KQC2</accession>
<dbReference type="EMBL" id="CM008047">
    <property type="protein sequence ID" value="PVH64391.1"/>
    <property type="molecule type" value="Genomic_DNA"/>
</dbReference>
<sequence>MYSFSIIFPSHTKLLHSPASACWLLQFQLTSCCNSGGNHWFILDKMPLHAQHLNKLIPAQNFQSLALLHQKGALG</sequence>
<protein>
    <submittedName>
        <fullName evidence="1">Uncharacterized protein</fullName>
    </submittedName>
</protein>
<evidence type="ECO:0000313" key="1">
    <source>
        <dbReference type="EMBL" id="PVH64391.1"/>
    </source>
</evidence>
<proteinExistence type="predicted"/>
<gene>
    <name evidence="1" type="ORF">PAHAL_2G257100</name>
</gene>
<dbReference type="Gramene" id="PVH64391">
    <property type="protein sequence ID" value="PVH64391"/>
    <property type="gene ID" value="PAHAL_2G257100"/>
</dbReference>
<organism evidence="1">
    <name type="scientific">Panicum hallii</name>
    <dbReference type="NCBI Taxonomy" id="206008"/>
    <lineage>
        <taxon>Eukaryota</taxon>
        <taxon>Viridiplantae</taxon>
        <taxon>Streptophyta</taxon>
        <taxon>Embryophyta</taxon>
        <taxon>Tracheophyta</taxon>
        <taxon>Spermatophyta</taxon>
        <taxon>Magnoliopsida</taxon>
        <taxon>Liliopsida</taxon>
        <taxon>Poales</taxon>
        <taxon>Poaceae</taxon>
        <taxon>PACMAD clade</taxon>
        <taxon>Panicoideae</taxon>
        <taxon>Panicodae</taxon>
        <taxon>Paniceae</taxon>
        <taxon>Panicinae</taxon>
        <taxon>Panicum</taxon>
        <taxon>Panicum sect. Panicum</taxon>
    </lineage>
</organism>